<dbReference type="Proteomes" id="UP000372890">
    <property type="component" value="Unassembled WGS sequence"/>
</dbReference>
<dbReference type="Gene3D" id="3.90.780.10">
    <property type="entry name" value="5'-Nucleotidase, C-terminal domain"/>
    <property type="match status" value="1"/>
</dbReference>
<proteinExistence type="predicted"/>
<dbReference type="Pfam" id="PF02872">
    <property type="entry name" value="5_nucleotid_C"/>
    <property type="match status" value="1"/>
</dbReference>
<dbReference type="GO" id="GO:0008253">
    <property type="term" value="F:5'-nucleotidase activity"/>
    <property type="evidence" value="ECO:0007669"/>
    <property type="project" value="UniProtKB-EC"/>
</dbReference>
<organism evidence="2 3">
    <name type="scientific">Escherichia coli</name>
    <dbReference type="NCBI Taxonomy" id="562"/>
    <lineage>
        <taxon>Bacteria</taxon>
        <taxon>Pseudomonadati</taxon>
        <taxon>Pseudomonadota</taxon>
        <taxon>Gammaproteobacteria</taxon>
        <taxon>Enterobacterales</taxon>
        <taxon>Enterobacteriaceae</taxon>
        <taxon>Escherichia</taxon>
    </lineage>
</organism>
<gene>
    <name evidence="2" type="ORF">NCTC9001_04405</name>
</gene>
<dbReference type="GO" id="GO:0009166">
    <property type="term" value="P:nucleotide catabolic process"/>
    <property type="evidence" value="ECO:0007669"/>
    <property type="project" value="InterPro"/>
</dbReference>
<dbReference type="InterPro" id="IPR006179">
    <property type="entry name" value="5_nucleotidase/apyrase"/>
</dbReference>
<dbReference type="EC" id="3.1.3.5" evidence="2"/>
<dbReference type="GO" id="GO:0030288">
    <property type="term" value="C:outer membrane-bounded periplasmic space"/>
    <property type="evidence" value="ECO:0007669"/>
    <property type="project" value="TreeGrafter"/>
</dbReference>
<evidence type="ECO:0000313" key="3">
    <source>
        <dbReference type="Proteomes" id="UP000372890"/>
    </source>
</evidence>
<dbReference type="GO" id="GO:0008768">
    <property type="term" value="F:UDP-sugar diphosphatase activity"/>
    <property type="evidence" value="ECO:0007669"/>
    <property type="project" value="TreeGrafter"/>
</dbReference>
<dbReference type="SUPFAM" id="SSF55816">
    <property type="entry name" value="5'-nucleotidase (syn. UDP-sugar hydrolase), C-terminal domain"/>
    <property type="match status" value="1"/>
</dbReference>
<reference evidence="2 3" key="1">
    <citation type="submission" date="2019-03" db="EMBL/GenBank/DDBJ databases">
        <authorList>
            <consortium name="Pathogen Informatics"/>
        </authorList>
    </citation>
    <scope>NUCLEOTIDE SEQUENCE [LARGE SCALE GENOMIC DNA]</scope>
    <source>
        <strain evidence="2 3">NCTC9001</strain>
    </source>
</reference>
<sequence>MEHGASLSNGVLQVSKGLEMKYDSSKPVGQRVITLTLNGKPIEDATVYHIATQSFLADGGDGFTAFTEGKARNITGGYYVYHAVVDYFKAGNTITDEQLNGMRVKDIK</sequence>
<dbReference type="AlphaFoldDB" id="A0A484Y8J7"/>
<dbReference type="InterPro" id="IPR036907">
    <property type="entry name" value="5'-Nucleotdase_C_sf"/>
</dbReference>
<dbReference type="EMBL" id="CAADIS010000005">
    <property type="protein sequence ID" value="VFS32428.1"/>
    <property type="molecule type" value="Genomic_DNA"/>
</dbReference>
<keyword evidence="2" id="KW-0378">Hydrolase</keyword>
<evidence type="ECO:0000313" key="2">
    <source>
        <dbReference type="EMBL" id="VFS32428.1"/>
    </source>
</evidence>
<accession>A0A484Y8J7</accession>
<dbReference type="PANTHER" id="PTHR11575">
    <property type="entry name" value="5'-NUCLEOTIDASE-RELATED"/>
    <property type="match status" value="1"/>
</dbReference>
<protein>
    <submittedName>
        <fullName evidence="2">Putative phosphoesterase</fullName>
        <ecNumber evidence="2">3.1.3.5</ecNumber>
    </submittedName>
</protein>
<dbReference type="PANTHER" id="PTHR11575:SF46">
    <property type="entry name" value="PROTEIN USHA"/>
    <property type="match status" value="1"/>
</dbReference>
<feature type="domain" description="5'-Nucleotidase C-terminal" evidence="1">
    <location>
        <begin position="7"/>
        <end position="68"/>
    </location>
</feature>
<dbReference type="InterPro" id="IPR008334">
    <property type="entry name" value="5'-Nucleotdase_C"/>
</dbReference>
<name>A0A484Y8J7_ECOLX</name>
<evidence type="ECO:0000259" key="1">
    <source>
        <dbReference type="Pfam" id="PF02872"/>
    </source>
</evidence>